<gene>
    <name evidence="5" type="ORF">R3Q59_29710</name>
</gene>
<dbReference type="Proteomes" id="UP001185737">
    <property type="component" value="Unassembled WGS sequence"/>
</dbReference>
<keyword evidence="2" id="KW-1133">Transmembrane helix</keyword>
<feature type="transmembrane region" description="Helical" evidence="2">
    <location>
        <begin position="49"/>
        <end position="73"/>
    </location>
</feature>
<dbReference type="EMBL" id="JAWLKA010000020">
    <property type="protein sequence ID" value="MDV6284671.1"/>
    <property type="molecule type" value="Genomic_DNA"/>
</dbReference>
<evidence type="ECO:0000256" key="2">
    <source>
        <dbReference type="SAM" id="Phobius"/>
    </source>
</evidence>
<feature type="domain" description="Alpha/beta-hydrolase catalytic" evidence="3">
    <location>
        <begin position="264"/>
        <end position="549"/>
    </location>
</feature>
<dbReference type="PIRSF" id="PIRSF007542">
    <property type="entry name" value="UCP007542"/>
    <property type="match status" value="1"/>
</dbReference>
<keyword evidence="6" id="KW-1185">Reference proteome</keyword>
<evidence type="ECO:0000313" key="5">
    <source>
        <dbReference type="EMBL" id="MDV6284671.1"/>
    </source>
</evidence>
<name>A0ABU4CM75_RHOJO</name>
<evidence type="ECO:0000256" key="1">
    <source>
        <dbReference type="SAM" id="MobiDB-lite"/>
    </source>
</evidence>
<protein>
    <submittedName>
        <fullName evidence="5">Alpha/beta-hydrolase family protein</fullName>
    </submittedName>
</protein>
<comment type="caution">
    <text evidence="5">The sequence shown here is derived from an EMBL/GenBank/DDBJ whole genome shotgun (WGS) entry which is preliminary data.</text>
</comment>
<feature type="transmembrane region" description="Helical" evidence="2">
    <location>
        <begin position="173"/>
        <end position="199"/>
    </location>
</feature>
<dbReference type="InterPro" id="IPR012037">
    <property type="entry name" value="Alpha/beta-hydrolase_fam"/>
</dbReference>
<feature type="region of interest" description="Disordered" evidence="1">
    <location>
        <begin position="211"/>
        <end position="240"/>
    </location>
</feature>
<feature type="transmembrane region" description="Helical" evidence="2">
    <location>
        <begin position="128"/>
        <end position="147"/>
    </location>
</feature>
<organism evidence="5 6">
    <name type="scientific">Rhodococcus jostii</name>
    <dbReference type="NCBI Taxonomy" id="132919"/>
    <lineage>
        <taxon>Bacteria</taxon>
        <taxon>Bacillati</taxon>
        <taxon>Actinomycetota</taxon>
        <taxon>Actinomycetes</taxon>
        <taxon>Mycobacteriales</taxon>
        <taxon>Nocardiaceae</taxon>
        <taxon>Rhodococcus</taxon>
    </lineage>
</organism>
<dbReference type="Pfam" id="PF10081">
    <property type="entry name" value="Abhydrolase_9"/>
    <property type="match status" value="1"/>
</dbReference>
<evidence type="ECO:0000259" key="4">
    <source>
        <dbReference type="Pfam" id="PF15420"/>
    </source>
</evidence>
<dbReference type="InterPro" id="IPR027788">
    <property type="entry name" value="Alpha/beta-hydrolase_N_dom"/>
</dbReference>
<keyword evidence="2" id="KW-0472">Membrane</keyword>
<dbReference type="InterPro" id="IPR027787">
    <property type="entry name" value="Alpha/beta-hydrolase_catalytic"/>
</dbReference>
<dbReference type="RefSeq" id="WP_280783091.1">
    <property type="nucleotide sequence ID" value="NZ_JAWLKA010000020.1"/>
</dbReference>
<feature type="transmembrane region" description="Helical" evidence="2">
    <location>
        <begin position="89"/>
        <end position="108"/>
    </location>
</feature>
<sequence length="557" mass="60194">MPETAPPVPSRLRDTSVRYARSLHPVGLAFALLFFVWSMTPSLLPRPWYLQAVATGISLATGYAIGCFVAWVVRKCGVEPNFSPKTRRIGWWTLLGAAVILVPTFLVLGSWWQQIVRDLVGVDRANRTYYLLILVISFAVAALLLAVGRGLRGAARRLTAVGLRYVPAPIAKIASVVVLVAVLFFVVNGALYAGLLALANGSLAAADHDTAAGVTQPTAPERSGSPDSPEPWDSLGKEGRTFVAGGPSAEDIAALTGRPALTPIRAYAGRDSAGTVEEVAHHVVAELKRTGAYDRAVLAVATTTGRGWVNADVASSLEYLSDGDTAIASMQYSFLPSPLAFIADRETPMVAGRALFEAVYAEWAALPRESRPRLVVFGESLGSYGGQAAFVGGQDMLARVDGALWVGTPNFTEQWTRITENRDPGSFQRVPVIEDGAGIRFAADPADLELDGPWGDSRVVYWQHAGDPITWWSFDLLLNRPDWLREPHGPDVDPGMRWLPFVTFWQVTLDMVFSADVPPGHGHNYGEDAVDMWAAILQPPGWTPDDTERARALLAGQ</sequence>
<proteinExistence type="predicted"/>
<evidence type="ECO:0000259" key="3">
    <source>
        <dbReference type="Pfam" id="PF10081"/>
    </source>
</evidence>
<feature type="transmembrane region" description="Helical" evidence="2">
    <location>
        <begin position="19"/>
        <end position="37"/>
    </location>
</feature>
<keyword evidence="2" id="KW-0812">Transmembrane</keyword>
<accession>A0ABU4CM75</accession>
<feature type="domain" description="Alpha/beta-hydrolase N-terminal" evidence="4">
    <location>
        <begin position="39"/>
        <end position="247"/>
    </location>
</feature>
<dbReference type="Pfam" id="PF15420">
    <property type="entry name" value="Abhydrolase_9_N"/>
    <property type="match status" value="1"/>
</dbReference>
<reference evidence="5 6" key="1">
    <citation type="submission" date="2023-10" db="EMBL/GenBank/DDBJ databases">
        <title>Development of a sustainable strategy for remediation of hydrocarbon-contaminated territories based on the waste exchange concept.</title>
        <authorList>
            <person name="Krivoruchko A."/>
        </authorList>
    </citation>
    <scope>NUCLEOTIDE SEQUENCE [LARGE SCALE GENOMIC DNA]</scope>
    <source>
        <strain evidence="5 6">IEGM 60</strain>
    </source>
</reference>
<evidence type="ECO:0000313" key="6">
    <source>
        <dbReference type="Proteomes" id="UP001185737"/>
    </source>
</evidence>